<accession>A0ABN3MML7</accession>
<dbReference type="Proteomes" id="UP001501777">
    <property type="component" value="Unassembled WGS sequence"/>
</dbReference>
<keyword evidence="1" id="KW-0812">Transmembrane</keyword>
<sequence length="66" mass="6895">MQTANKNSVSAPLELALQELEAQQLDMQELEALDAPDFSWSEALSAIGGLSAGGVISYVSIVTLAT</sequence>
<gene>
    <name evidence="2" type="ORF">GCM10010276_56020</name>
</gene>
<evidence type="ECO:0000256" key="1">
    <source>
        <dbReference type="SAM" id="Phobius"/>
    </source>
</evidence>
<keyword evidence="3" id="KW-1185">Reference proteome</keyword>
<proteinExistence type="predicted"/>
<dbReference type="NCBIfam" id="NF041808">
    <property type="entry name" value="daptide_123"/>
    <property type="match status" value="1"/>
</dbReference>
<evidence type="ECO:0000313" key="3">
    <source>
        <dbReference type="Proteomes" id="UP001501777"/>
    </source>
</evidence>
<name>A0ABN3MML7_STRLO</name>
<feature type="transmembrane region" description="Helical" evidence="1">
    <location>
        <begin position="43"/>
        <end position="65"/>
    </location>
</feature>
<reference evidence="2 3" key="1">
    <citation type="journal article" date="2019" name="Int. J. Syst. Evol. Microbiol.">
        <title>The Global Catalogue of Microorganisms (GCM) 10K type strain sequencing project: providing services to taxonomists for standard genome sequencing and annotation.</title>
        <authorList>
            <consortium name="The Broad Institute Genomics Platform"/>
            <consortium name="The Broad Institute Genome Sequencing Center for Infectious Disease"/>
            <person name="Wu L."/>
            <person name="Ma J."/>
        </authorList>
    </citation>
    <scope>NUCLEOTIDE SEQUENCE [LARGE SCALE GENOMIC DNA]</scope>
    <source>
        <strain evidence="2 3">JCM 4395</strain>
    </source>
</reference>
<dbReference type="EMBL" id="BAAASG010000012">
    <property type="protein sequence ID" value="GAA2504824.1"/>
    <property type="molecule type" value="Genomic_DNA"/>
</dbReference>
<organism evidence="2 3">
    <name type="scientific">Streptomyces longisporus</name>
    <dbReference type="NCBI Taxonomy" id="1948"/>
    <lineage>
        <taxon>Bacteria</taxon>
        <taxon>Bacillati</taxon>
        <taxon>Actinomycetota</taxon>
        <taxon>Actinomycetes</taxon>
        <taxon>Kitasatosporales</taxon>
        <taxon>Streptomycetaceae</taxon>
        <taxon>Streptomyces</taxon>
    </lineage>
</organism>
<dbReference type="RefSeq" id="WP_344403402.1">
    <property type="nucleotide sequence ID" value="NZ_BAAASG010000012.1"/>
</dbReference>
<evidence type="ECO:0000313" key="2">
    <source>
        <dbReference type="EMBL" id="GAA2504824.1"/>
    </source>
</evidence>
<comment type="caution">
    <text evidence="2">The sequence shown here is derived from an EMBL/GenBank/DDBJ whole genome shotgun (WGS) entry which is preliminary data.</text>
</comment>
<keyword evidence="1" id="KW-0472">Membrane</keyword>
<protein>
    <submittedName>
        <fullName evidence="2">Uncharacterized protein</fullName>
    </submittedName>
</protein>
<keyword evidence="1" id="KW-1133">Transmembrane helix</keyword>